<dbReference type="InterPro" id="IPR011990">
    <property type="entry name" value="TPR-like_helical_dom_sf"/>
</dbReference>
<dbReference type="Pfam" id="PF13191">
    <property type="entry name" value="AAA_16"/>
    <property type="match status" value="1"/>
</dbReference>
<dbReference type="InterPro" id="IPR027417">
    <property type="entry name" value="P-loop_NTPase"/>
</dbReference>
<dbReference type="SMART" id="SM00382">
    <property type="entry name" value="AAA"/>
    <property type="match status" value="1"/>
</dbReference>
<proteinExistence type="predicted"/>
<keyword evidence="2" id="KW-0238">DNA-binding</keyword>
<dbReference type="RefSeq" id="WP_337718550.1">
    <property type="nucleotide sequence ID" value="NZ_JBBEGL010000012.1"/>
</dbReference>
<keyword evidence="1" id="KW-0805">Transcription regulation</keyword>
<dbReference type="SUPFAM" id="SSF46894">
    <property type="entry name" value="C-terminal effector domain of the bipartite response regulators"/>
    <property type="match status" value="1"/>
</dbReference>
<dbReference type="PRINTS" id="PR00038">
    <property type="entry name" value="HTHLUXR"/>
</dbReference>
<evidence type="ECO:0000256" key="2">
    <source>
        <dbReference type="ARBA" id="ARBA00023125"/>
    </source>
</evidence>
<organism evidence="5 6">
    <name type="scientific">Actinomycetospora aeridis</name>
    <dbReference type="NCBI Taxonomy" id="3129231"/>
    <lineage>
        <taxon>Bacteria</taxon>
        <taxon>Bacillati</taxon>
        <taxon>Actinomycetota</taxon>
        <taxon>Actinomycetes</taxon>
        <taxon>Pseudonocardiales</taxon>
        <taxon>Pseudonocardiaceae</taxon>
        <taxon>Actinomycetospora</taxon>
    </lineage>
</organism>
<reference evidence="5 6" key="1">
    <citation type="submission" date="2024-03" db="EMBL/GenBank/DDBJ databases">
        <title>Actinomycetospora sp. OC33-EN06, a novel actinomycete isolated from wild orchid (Aerides multiflora).</title>
        <authorList>
            <person name="Suriyachadkun C."/>
        </authorList>
    </citation>
    <scope>NUCLEOTIDE SEQUENCE [LARGE SCALE GENOMIC DNA]</scope>
    <source>
        <strain evidence="5 6">OC33-EN06</strain>
    </source>
</reference>
<evidence type="ECO:0000256" key="1">
    <source>
        <dbReference type="ARBA" id="ARBA00023015"/>
    </source>
</evidence>
<evidence type="ECO:0000313" key="5">
    <source>
        <dbReference type="EMBL" id="MEJ2890353.1"/>
    </source>
</evidence>
<gene>
    <name evidence="5" type="ORF">WCD41_28115</name>
</gene>
<dbReference type="InterPro" id="IPR036388">
    <property type="entry name" value="WH-like_DNA-bd_sf"/>
</dbReference>
<feature type="domain" description="HTH luxR-type" evidence="4">
    <location>
        <begin position="808"/>
        <end position="873"/>
    </location>
</feature>
<comment type="caution">
    <text evidence="5">The sequence shown here is derived from an EMBL/GenBank/DDBJ whole genome shotgun (WGS) entry which is preliminary data.</text>
</comment>
<dbReference type="PANTHER" id="PTHR44688:SF16">
    <property type="entry name" value="DNA-BINDING TRANSCRIPTIONAL ACTIVATOR DEVR_DOSR"/>
    <property type="match status" value="1"/>
</dbReference>
<dbReference type="InterPro" id="IPR041664">
    <property type="entry name" value="AAA_16"/>
</dbReference>
<dbReference type="InterPro" id="IPR000792">
    <property type="entry name" value="Tscrpt_reg_LuxR_C"/>
</dbReference>
<evidence type="ECO:0000313" key="6">
    <source>
        <dbReference type="Proteomes" id="UP001370100"/>
    </source>
</evidence>
<sequence>MVPPSTAPGRSWPFTGRDAELRAVASALERDGAVVVAGVAGVGKSRLARELVGRLVPDDRAAVATATASARDIPLGAFAPWLNGHDATAGNGDAPVSALARVAATLRAGGPRTILLVDDAHMLDATSATLLHELAMERAVRVVATVRTGERCPDAVTALWKDGAATRIEIPPMDERATTLLLRSVLGGHLDARGARRLHEVTLGNVLWLRHIVEGEIAAGRLALSGSGWEWDGDPVLSPALEHLIDARIGTLDEQERRVLDLVALGEPLGLTMLTTLADAEAVERMAERGLVAVETDGLRTEVRLGHPLYGEAARGHLSIPRARRMRGELSRALSGTGNRRAGDELRRAVLDLDSDIAKDPALLTLSASQAMGLTDFVLAERLLRAAVDAGGGFDAQLSLAFLLGWQLRTEETVAALARAMDMATTGDDRMRAFLVRVQMLFFVLDRREEGLAAIEAEEVHSPGRPETAVCRMVLRAVGGDVAAGVRDALALLDSGIGSPQVLSWTCWAASYVLALQGGDSERVRTIVARGMDAARLAPETAVMLGNIGFGELIDALYAGTPEVTQDRLAWVRQLTGSQSATWSGLFEGSVAVETGRPRTAARLLESVLTSFPGHGGGWSSWLHGRLAQAHAMLGETTAAAASVDTAVRVHQDGILVFDGEVTLARAWIAAARGARHEAVGHAVSLAEDSHRRGAYAAEVAARHVAVRLGDREQADALGALARRLGTPRAAATSAHARALASRDAGGLLEAADALEACDLVLAAADAAAQAAVIAREQGRLPAAASAVEQAERLAASCEGARTPALEAARAPLPISIREREVAILAAEGLTNREIAARLHVSVRTVESHVYRACSRLGVPDRASLAAAVVGRTVP</sequence>
<dbReference type="InterPro" id="IPR003593">
    <property type="entry name" value="AAA+_ATPase"/>
</dbReference>
<evidence type="ECO:0000259" key="4">
    <source>
        <dbReference type="PROSITE" id="PS50043"/>
    </source>
</evidence>
<dbReference type="Gene3D" id="1.10.10.10">
    <property type="entry name" value="Winged helix-like DNA-binding domain superfamily/Winged helix DNA-binding domain"/>
    <property type="match status" value="1"/>
</dbReference>
<dbReference type="Proteomes" id="UP001370100">
    <property type="component" value="Unassembled WGS sequence"/>
</dbReference>
<dbReference type="Pfam" id="PF00196">
    <property type="entry name" value="GerE"/>
    <property type="match status" value="1"/>
</dbReference>
<dbReference type="SUPFAM" id="SSF48452">
    <property type="entry name" value="TPR-like"/>
    <property type="match status" value="1"/>
</dbReference>
<dbReference type="CDD" id="cd06170">
    <property type="entry name" value="LuxR_C_like"/>
    <property type="match status" value="1"/>
</dbReference>
<accession>A0ABU8NDH7</accession>
<name>A0ABU8NDH7_9PSEU</name>
<protein>
    <submittedName>
        <fullName evidence="5">LuxR C-terminal-related transcriptional regulator</fullName>
    </submittedName>
</protein>
<dbReference type="SMART" id="SM00421">
    <property type="entry name" value="HTH_LUXR"/>
    <property type="match status" value="1"/>
</dbReference>
<dbReference type="SUPFAM" id="SSF52540">
    <property type="entry name" value="P-loop containing nucleoside triphosphate hydrolases"/>
    <property type="match status" value="1"/>
</dbReference>
<dbReference type="PROSITE" id="PS50043">
    <property type="entry name" value="HTH_LUXR_2"/>
    <property type="match status" value="1"/>
</dbReference>
<dbReference type="PROSITE" id="PS00622">
    <property type="entry name" value="HTH_LUXR_1"/>
    <property type="match status" value="1"/>
</dbReference>
<dbReference type="InterPro" id="IPR016032">
    <property type="entry name" value="Sig_transdc_resp-reg_C-effctor"/>
</dbReference>
<dbReference type="Gene3D" id="3.40.50.300">
    <property type="entry name" value="P-loop containing nucleotide triphosphate hydrolases"/>
    <property type="match status" value="1"/>
</dbReference>
<keyword evidence="6" id="KW-1185">Reference proteome</keyword>
<dbReference type="PANTHER" id="PTHR44688">
    <property type="entry name" value="DNA-BINDING TRANSCRIPTIONAL ACTIVATOR DEVR_DOSR"/>
    <property type="match status" value="1"/>
</dbReference>
<dbReference type="EMBL" id="JBBEGL010000012">
    <property type="protein sequence ID" value="MEJ2890353.1"/>
    <property type="molecule type" value="Genomic_DNA"/>
</dbReference>
<keyword evidence="3" id="KW-0804">Transcription</keyword>
<evidence type="ECO:0000256" key="3">
    <source>
        <dbReference type="ARBA" id="ARBA00023163"/>
    </source>
</evidence>